<gene>
    <name evidence="5" type="ORF">FCL54_03630</name>
</gene>
<evidence type="ECO:0000313" key="6">
    <source>
        <dbReference type="Proteomes" id="UP000308230"/>
    </source>
</evidence>
<dbReference type="GO" id="GO:0004540">
    <property type="term" value="F:RNA nuclease activity"/>
    <property type="evidence" value="ECO:0007669"/>
    <property type="project" value="InterPro"/>
</dbReference>
<dbReference type="RefSeq" id="WP_138123319.1">
    <property type="nucleotide sequence ID" value="NZ_SWLG01000002.1"/>
</dbReference>
<evidence type="ECO:0000256" key="1">
    <source>
        <dbReference type="ARBA" id="ARBA00022649"/>
    </source>
</evidence>
<evidence type="ECO:0000313" key="5">
    <source>
        <dbReference type="EMBL" id="TLS38602.1"/>
    </source>
</evidence>
<sequence length="140" mass="16129">MKKEGPCTKSDIIYNKISIIESCIKRIHEEYVGNPNNLSNFTKQDSIILNLQRACEASIDLSMHVVEKKFGIPQTSREAFDLLMKNQIISEETAKQMKAMVGFRNIAVHDYQEINLVILQKIVENHLDDIQTYARQILSF</sequence>
<dbReference type="InterPro" id="IPR037038">
    <property type="entry name" value="HepT-like_sf"/>
</dbReference>
<dbReference type="AlphaFoldDB" id="A0A5R9F4I3"/>
<evidence type="ECO:0000256" key="3">
    <source>
        <dbReference type="ARBA" id="ARBA00022801"/>
    </source>
</evidence>
<dbReference type="OrthoDB" id="9796612at2"/>
<keyword evidence="1" id="KW-1277">Toxin-antitoxin system</keyword>
<dbReference type="NCBIfam" id="NF047751">
    <property type="entry name" value="HepT_toxin"/>
    <property type="match status" value="1"/>
</dbReference>
<keyword evidence="2" id="KW-0540">Nuclease</keyword>
<reference evidence="5 6" key="1">
    <citation type="submission" date="2019-04" db="EMBL/GenBank/DDBJ databases">
        <title>Bacillus caeni sp. nov., a bacterium isolated from mangrove sediment.</title>
        <authorList>
            <person name="Huang H."/>
            <person name="Mo K."/>
            <person name="Hu Y."/>
        </authorList>
    </citation>
    <scope>NUCLEOTIDE SEQUENCE [LARGE SCALE GENOMIC DNA]</scope>
    <source>
        <strain evidence="5 6">HB172195</strain>
    </source>
</reference>
<protein>
    <submittedName>
        <fullName evidence="5">DUF86 domain-containing protein</fullName>
    </submittedName>
</protein>
<dbReference type="Pfam" id="PF01934">
    <property type="entry name" value="HepT-like"/>
    <property type="match status" value="1"/>
</dbReference>
<accession>A0A5R9F4I3</accession>
<comment type="similarity">
    <text evidence="4">Belongs to the HepT RNase toxin family.</text>
</comment>
<evidence type="ECO:0000256" key="2">
    <source>
        <dbReference type="ARBA" id="ARBA00022722"/>
    </source>
</evidence>
<name>A0A5R9F4I3_9BACL</name>
<dbReference type="Gene3D" id="1.20.120.580">
    <property type="entry name" value="bsu32300-like"/>
    <property type="match status" value="1"/>
</dbReference>
<dbReference type="InterPro" id="IPR052379">
    <property type="entry name" value="Type_VII_TA_RNase"/>
</dbReference>
<keyword evidence="6" id="KW-1185">Reference proteome</keyword>
<comment type="caution">
    <text evidence="5">The sequence shown here is derived from an EMBL/GenBank/DDBJ whole genome shotgun (WGS) entry which is preliminary data.</text>
</comment>
<dbReference type="GO" id="GO:0016787">
    <property type="term" value="F:hydrolase activity"/>
    <property type="evidence" value="ECO:0007669"/>
    <property type="project" value="UniProtKB-KW"/>
</dbReference>
<dbReference type="GO" id="GO:0110001">
    <property type="term" value="C:toxin-antitoxin complex"/>
    <property type="evidence" value="ECO:0007669"/>
    <property type="project" value="InterPro"/>
</dbReference>
<dbReference type="PANTHER" id="PTHR33397:SF3">
    <property type="entry name" value="MRNA NUCLEASE HEPT"/>
    <property type="match status" value="1"/>
</dbReference>
<keyword evidence="3" id="KW-0378">Hydrolase</keyword>
<dbReference type="EMBL" id="SWLG01000002">
    <property type="protein sequence ID" value="TLS38602.1"/>
    <property type="molecule type" value="Genomic_DNA"/>
</dbReference>
<organism evidence="5 6">
    <name type="scientific">Exobacillus caeni</name>
    <dbReference type="NCBI Taxonomy" id="2574798"/>
    <lineage>
        <taxon>Bacteria</taxon>
        <taxon>Bacillati</taxon>
        <taxon>Bacillota</taxon>
        <taxon>Bacilli</taxon>
        <taxon>Bacillales</taxon>
        <taxon>Guptibacillaceae</taxon>
        <taxon>Exobacillus</taxon>
    </lineage>
</organism>
<proteinExistence type="inferred from homology"/>
<evidence type="ECO:0000256" key="4">
    <source>
        <dbReference type="ARBA" id="ARBA00024207"/>
    </source>
</evidence>
<dbReference type="Proteomes" id="UP000308230">
    <property type="component" value="Unassembled WGS sequence"/>
</dbReference>
<dbReference type="PANTHER" id="PTHR33397">
    <property type="entry name" value="UPF0331 PROTEIN YUTE"/>
    <property type="match status" value="1"/>
</dbReference>
<dbReference type="InterPro" id="IPR008201">
    <property type="entry name" value="HepT-like"/>
</dbReference>